<organism evidence="1 2">
    <name type="scientific">Simiduia agarivorans (strain DSM 21679 / JCM 13881 / BCRC 17597 / SA1)</name>
    <dbReference type="NCBI Taxonomy" id="1117647"/>
    <lineage>
        <taxon>Bacteria</taxon>
        <taxon>Pseudomonadati</taxon>
        <taxon>Pseudomonadota</taxon>
        <taxon>Gammaproteobacteria</taxon>
        <taxon>Cellvibrionales</taxon>
        <taxon>Cellvibrionaceae</taxon>
        <taxon>Simiduia</taxon>
    </lineage>
</organism>
<proteinExistence type="predicted"/>
<dbReference type="eggNOG" id="ENOG502ZBUX">
    <property type="taxonomic scope" value="Bacteria"/>
</dbReference>
<evidence type="ECO:0000313" key="1">
    <source>
        <dbReference type="EMBL" id="AFV00428.2"/>
    </source>
</evidence>
<protein>
    <submittedName>
        <fullName evidence="1">Uncharacterized protein</fullName>
    </submittedName>
</protein>
<dbReference type="STRING" id="1117647.M5M_16485"/>
<dbReference type="RefSeq" id="WP_016389777.1">
    <property type="nucleotide sequence ID" value="NC_018868.3"/>
</dbReference>
<dbReference type="AlphaFoldDB" id="K4L2K7"/>
<dbReference type="HOGENOM" id="CLU_715579_0_0_6"/>
<accession>K4L2K7</accession>
<dbReference type="EMBL" id="CP003746">
    <property type="protein sequence ID" value="AFV00428.2"/>
    <property type="molecule type" value="Genomic_DNA"/>
</dbReference>
<dbReference type="Proteomes" id="UP000000466">
    <property type="component" value="Chromosome"/>
</dbReference>
<sequence length="416" mass="44796">MRNGWIRVLEQSYGKGAQGRDVYVSAAAHPFFVNLELKKESSFQLMSLFRAVLSLNASPNSGDAMNGAATLRNLRGDGFAIEYYLDNGDVLISKLRFSGELTRQDSSFGTGLFEVVKGSSWVTRQTPSQHMDLLHRWDGAHYAAVAGKFVSSHSAGSRLITHIKKAYSKEVLERTVESPTNLYSMYWTESKKYGQKSDADALASLLQQAADAKAPVNWLVHGEGVKTFNKALEILKSAPSLSRYAAADEEIVRNLRAKFAEQKVFLSNPIGADEKSIKPLCNIVGLTWVDQHINSRDLRSSASRRNVYKEIASLSGKAVVGGGAAGVGLKELGVSSLQKAGAAAVDICSSAVANPTVQSVALAAGAAYGVFVAGKGVYTKSSGAYKAAKAMMISTFGAGSEFWYENDDDLFEQMSA</sequence>
<keyword evidence="2" id="KW-1185">Reference proteome</keyword>
<dbReference type="KEGG" id="saga:M5M_16485"/>
<dbReference type="OrthoDB" id="6189942at2"/>
<evidence type="ECO:0000313" key="2">
    <source>
        <dbReference type="Proteomes" id="UP000000466"/>
    </source>
</evidence>
<name>K4L2K7_SIMAS</name>
<gene>
    <name evidence="1" type="ordered locus">M5M_16485</name>
</gene>
<reference evidence="1 2" key="1">
    <citation type="journal article" date="2013" name="Genome Announc.">
        <title>Complete genome sequence of Simiduia agarivorans SA1(T), a marine bacterium able to degrade a variety of polysaccharides.</title>
        <authorList>
            <person name="Lin S.Y."/>
            <person name="Shieh W.Y."/>
            <person name="Chen J.S."/>
            <person name="Tang S.L."/>
        </authorList>
    </citation>
    <scope>NUCLEOTIDE SEQUENCE [LARGE SCALE GENOMIC DNA]</scope>
    <source>
        <strain evidence="2">DSM 21679 / JCM 13881 / BCRC 17597 / SA1</strain>
    </source>
</reference>